<proteinExistence type="predicted"/>
<sequence>MSSMKPLYYIGGFTLAGYFLMKAVERDPESLRKELALKHGEDYQAEVNKQNAQFMTLLKSVSQGADPVATANQLKEQDKRLKLKRQEELQKLKEQENLEAKENQSK</sequence>
<dbReference type="EMBL" id="JAXCGZ010015200">
    <property type="protein sequence ID" value="KAK7070891.1"/>
    <property type="molecule type" value="Genomic_DNA"/>
</dbReference>
<evidence type="ECO:0000313" key="3">
    <source>
        <dbReference type="Proteomes" id="UP001381693"/>
    </source>
</evidence>
<accession>A0AAN8WR94</accession>
<evidence type="ECO:0000256" key="1">
    <source>
        <dbReference type="SAM" id="Coils"/>
    </source>
</evidence>
<feature type="coiled-coil region" evidence="1">
    <location>
        <begin position="71"/>
        <end position="106"/>
    </location>
</feature>
<dbReference type="AlphaFoldDB" id="A0AAN8WR94"/>
<name>A0AAN8WR94_HALRR</name>
<keyword evidence="1" id="KW-0175">Coiled coil</keyword>
<comment type="caution">
    <text evidence="2">The sequence shown here is derived from an EMBL/GenBank/DDBJ whole genome shotgun (WGS) entry which is preliminary data.</text>
</comment>
<dbReference type="Proteomes" id="UP001381693">
    <property type="component" value="Unassembled WGS sequence"/>
</dbReference>
<organism evidence="2 3">
    <name type="scientific">Halocaridina rubra</name>
    <name type="common">Hawaiian red shrimp</name>
    <dbReference type="NCBI Taxonomy" id="373956"/>
    <lineage>
        <taxon>Eukaryota</taxon>
        <taxon>Metazoa</taxon>
        <taxon>Ecdysozoa</taxon>
        <taxon>Arthropoda</taxon>
        <taxon>Crustacea</taxon>
        <taxon>Multicrustacea</taxon>
        <taxon>Malacostraca</taxon>
        <taxon>Eumalacostraca</taxon>
        <taxon>Eucarida</taxon>
        <taxon>Decapoda</taxon>
        <taxon>Pleocyemata</taxon>
        <taxon>Caridea</taxon>
        <taxon>Atyoidea</taxon>
        <taxon>Atyidae</taxon>
        <taxon>Halocaridina</taxon>
    </lineage>
</organism>
<protein>
    <submittedName>
        <fullName evidence="2">Uncharacterized protein</fullName>
    </submittedName>
</protein>
<gene>
    <name evidence="2" type="ORF">SK128_019783</name>
</gene>
<evidence type="ECO:0000313" key="2">
    <source>
        <dbReference type="EMBL" id="KAK7070891.1"/>
    </source>
</evidence>
<keyword evidence="3" id="KW-1185">Reference proteome</keyword>
<reference evidence="2 3" key="1">
    <citation type="submission" date="2023-11" db="EMBL/GenBank/DDBJ databases">
        <title>Halocaridina rubra genome assembly.</title>
        <authorList>
            <person name="Smith C."/>
        </authorList>
    </citation>
    <scope>NUCLEOTIDE SEQUENCE [LARGE SCALE GENOMIC DNA]</scope>
    <source>
        <strain evidence="2">EP-1</strain>
        <tissue evidence="2">Whole</tissue>
    </source>
</reference>